<protein>
    <submittedName>
        <fullName evidence="1">Uncharacterized protein</fullName>
    </submittedName>
</protein>
<organism evidence="1 2">
    <name type="scientific">Protea cynaroides</name>
    <dbReference type="NCBI Taxonomy" id="273540"/>
    <lineage>
        <taxon>Eukaryota</taxon>
        <taxon>Viridiplantae</taxon>
        <taxon>Streptophyta</taxon>
        <taxon>Embryophyta</taxon>
        <taxon>Tracheophyta</taxon>
        <taxon>Spermatophyta</taxon>
        <taxon>Magnoliopsida</taxon>
        <taxon>Proteales</taxon>
        <taxon>Proteaceae</taxon>
        <taxon>Protea</taxon>
    </lineage>
</organism>
<comment type="caution">
    <text evidence="1">The sequence shown here is derived from an EMBL/GenBank/DDBJ whole genome shotgun (WGS) entry which is preliminary data.</text>
</comment>
<evidence type="ECO:0000313" key="2">
    <source>
        <dbReference type="Proteomes" id="UP001141806"/>
    </source>
</evidence>
<evidence type="ECO:0000313" key="1">
    <source>
        <dbReference type="EMBL" id="KAJ4962393.1"/>
    </source>
</evidence>
<gene>
    <name evidence="1" type="ORF">NE237_022332</name>
</gene>
<proteinExistence type="predicted"/>
<dbReference type="AlphaFoldDB" id="A0A9Q0HCV4"/>
<accession>A0A9Q0HCV4</accession>
<sequence>MKGPRRIKGLRYSRLLPRIYGRFKKRKKLPKRVRKTRTSDSVWVGQVSQPAGHHEGSLDGNSDLSILQSAIGSRLTLFNPGVFHPNPKKTASPIESSPSLFDVRSQIPVDLEIPCSEHLIQPLGCPSSLLDRAPSIPDPTPSCHLPSTELENLLLYYPLSSPLSSSRSAVYLYCPFRRPLQRLGGIDHVEQALVTFIDSTSSEASDFSSFSPEPSGVGLSPPSVEPIPLATKPATGFSDAKDGLSSEDSGMLGPMWLCAPNLWMMMTKNHSTLA</sequence>
<dbReference type="EMBL" id="JAMYWD010000008">
    <property type="protein sequence ID" value="KAJ4962393.1"/>
    <property type="molecule type" value="Genomic_DNA"/>
</dbReference>
<name>A0A9Q0HCV4_9MAGN</name>
<dbReference type="Proteomes" id="UP001141806">
    <property type="component" value="Unassembled WGS sequence"/>
</dbReference>
<reference evidence="1" key="1">
    <citation type="journal article" date="2023" name="Plant J.">
        <title>The genome of the king protea, Protea cynaroides.</title>
        <authorList>
            <person name="Chang J."/>
            <person name="Duong T.A."/>
            <person name="Schoeman C."/>
            <person name="Ma X."/>
            <person name="Roodt D."/>
            <person name="Barker N."/>
            <person name="Li Z."/>
            <person name="Van de Peer Y."/>
            <person name="Mizrachi E."/>
        </authorList>
    </citation>
    <scope>NUCLEOTIDE SEQUENCE</scope>
    <source>
        <tissue evidence="1">Young leaves</tissue>
    </source>
</reference>
<keyword evidence="2" id="KW-1185">Reference proteome</keyword>